<dbReference type="PANTHER" id="PTHR30627:SF2">
    <property type="entry name" value="PEPTIDOGLYCAN D,D-TRANSPEPTIDASE MRDA"/>
    <property type="match status" value="1"/>
</dbReference>
<keyword evidence="3" id="KW-1003">Cell membrane</keyword>
<evidence type="ECO:0000256" key="9">
    <source>
        <dbReference type="ARBA" id="ARBA00022960"/>
    </source>
</evidence>
<evidence type="ECO:0000256" key="2">
    <source>
        <dbReference type="ARBA" id="ARBA00004236"/>
    </source>
</evidence>
<feature type="domain" description="Penicillin-binding protein transpeptidase" evidence="15">
    <location>
        <begin position="290"/>
        <end position="626"/>
    </location>
</feature>
<evidence type="ECO:0000256" key="11">
    <source>
        <dbReference type="ARBA" id="ARBA00022989"/>
    </source>
</evidence>
<dbReference type="SUPFAM" id="SSF56601">
    <property type="entry name" value="beta-lactamase/transpeptidase-like"/>
    <property type="match status" value="1"/>
</dbReference>
<evidence type="ECO:0000256" key="1">
    <source>
        <dbReference type="ARBA" id="ARBA00004167"/>
    </source>
</evidence>
<evidence type="ECO:0000256" key="6">
    <source>
        <dbReference type="ARBA" id="ARBA00022670"/>
    </source>
</evidence>
<keyword evidence="7" id="KW-0812">Transmembrane</keyword>
<dbReference type="SUPFAM" id="SSF56519">
    <property type="entry name" value="Penicillin binding protein dimerisation domain"/>
    <property type="match status" value="1"/>
</dbReference>
<dbReference type="InterPro" id="IPR017790">
    <property type="entry name" value="Penicillin-binding_protein_2"/>
</dbReference>
<keyword evidence="6" id="KW-0645">Protease</keyword>
<keyword evidence="10" id="KW-0573">Peptidoglycan synthesis</keyword>
<dbReference type="InterPro" id="IPR036138">
    <property type="entry name" value="PBP_dimer_sf"/>
</dbReference>
<name>A0A8J2ZEY8_9PROT</name>
<dbReference type="InterPro" id="IPR012338">
    <property type="entry name" value="Beta-lactam/transpept-like"/>
</dbReference>
<dbReference type="GO" id="GO:0008658">
    <property type="term" value="F:penicillin binding"/>
    <property type="evidence" value="ECO:0007669"/>
    <property type="project" value="InterPro"/>
</dbReference>
<evidence type="ECO:0000256" key="7">
    <source>
        <dbReference type="ARBA" id="ARBA00022692"/>
    </source>
</evidence>
<comment type="caution">
    <text evidence="17">The sequence shown here is derived from an EMBL/GenBank/DDBJ whole genome shotgun (WGS) entry which is preliminary data.</text>
</comment>
<evidence type="ECO:0000313" key="17">
    <source>
        <dbReference type="EMBL" id="GGG49833.1"/>
    </source>
</evidence>
<proteinExistence type="predicted"/>
<dbReference type="GO" id="GO:0006508">
    <property type="term" value="P:proteolysis"/>
    <property type="evidence" value="ECO:0007669"/>
    <property type="project" value="UniProtKB-KW"/>
</dbReference>
<dbReference type="Gene3D" id="3.40.710.10">
    <property type="entry name" value="DD-peptidase/beta-lactamase superfamily"/>
    <property type="match status" value="1"/>
</dbReference>
<dbReference type="Pfam" id="PF03717">
    <property type="entry name" value="PBP_dimer"/>
    <property type="match status" value="1"/>
</dbReference>
<dbReference type="GO" id="GO:0008360">
    <property type="term" value="P:regulation of cell shape"/>
    <property type="evidence" value="ECO:0007669"/>
    <property type="project" value="UniProtKB-KW"/>
</dbReference>
<feature type="region of interest" description="Disordered" evidence="14">
    <location>
        <begin position="1"/>
        <end position="35"/>
    </location>
</feature>
<dbReference type="InterPro" id="IPR001460">
    <property type="entry name" value="PCN-bd_Tpept"/>
</dbReference>
<keyword evidence="5" id="KW-0121">Carboxypeptidase</keyword>
<dbReference type="InterPro" id="IPR050515">
    <property type="entry name" value="Beta-lactam/transpept"/>
</dbReference>
<keyword evidence="9" id="KW-0133">Cell shape</keyword>
<reference evidence="17 18" key="1">
    <citation type="journal article" date="2014" name="Int. J. Syst. Evol. Microbiol.">
        <title>Complete genome sequence of Corynebacterium casei LMG S-19264T (=DSM 44701T), isolated from a smear-ripened cheese.</title>
        <authorList>
            <consortium name="US DOE Joint Genome Institute (JGI-PGF)"/>
            <person name="Walter F."/>
            <person name="Albersmeier A."/>
            <person name="Kalinowski J."/>
            <person name="Ruckert C."/>
        </authorList>
    </citation>
    <scope>NUCLEOTIDE SEQUENCE [LARGE SCALE GENOMIC DNA]</scope>
    <source>
        <strain evidence="17 18">CGMCC 1.16330</strain>
    </source>
</reference>
<feature type="domain" description="Penicillin-binding protein dimerisation" evidence="16">
    <location>
        <begin position="88"/>
        <end position="258"/>
    </location>
</feature>
<evidence type="ECO:0000256" key="3">
    <source>
        <dbReference type="ARBA" id="ARBA00022475"/>
    </source>
</evidence>
<organism evidence="17 18">
    <name type="scientific">Caldovatus sediminis</name>
    <dbReference type="NCBI Taxonomy" id="2041189"/>
    <lineage>
        <taxon>Bacteria</taxon>
        <taxon>Pseudomonadati</taxon>
        <taxon>Pseudomonadota</taxon>
        <taxon>Alphaproteobacteria</taxon>
        <taxon>Acetobacterales</taxon>
        <taxon>Roseomonadaceae</taxon>
        <taxon>Caldovatus</taxon>
    </lineage>
</organism>
<evidence type="ECO:0000256" key="14">
    <source>
        <dbReference type="SAM" id="MobiDB-lite"/>
    </source>
</evidence>
<evidence type="ECO:0000313" key="18">
    <source>
        <dbReference type="Proteomes" id="UP000597507"/>
    </source>
</evidence>
<dbReference type="Proteomes" id="UP000597507">
    <property type="component" value="Unassembled WGS sequence"/>
</dbReference>
<dbReference type="NCBIfam" id="TIGR03423">
    <property type="entry name" value="pbp2_mrdA"/>
    <property type="match status" value="1"/>
</dbReference>
<dbReference type="Pfam" id="PF00905">
    <property type="entry name" value="Transpeptidase"/>
    <property type="match status" value="1"/>
</dbReference>
<dbReference type="GO" id="GO:0071555">
    <property type="term" value="P:cell wall organization"/>
    <property type="evidence" value="ECO:0007669"/>
    <property type="project" value="UniProtKB-KW"/>
</dbReference>
<evidence type="ECO:0000256" key="12">
    <source>
        <dbReference type="ARBA" id="ARBA00023136"/>
    </source>
</evidence>
<keyword evidence="4" id="KW-0997">Cell inner membrane</keyword>
<dbReference type="PANTHER" id="PTHR30627">
    <property type="entry name" value="PEPTIDOGLYCAN D,D-TRANSPEPTIDASE"/>
    <property type="match status" value="1"/>
</dbReference>
<evidence type="ECO:0000256" key="5">
    <source>
        <dbReference type="ARBA" id="ARBA00022645"/>
    </source>
</evidence>
<protein>
    <submittedName>
        <fullName evidence="17">Peptidoglycan glycosyltransferase</fullName>
    </submittedName>
</protein>
<keyword evidence="8" id="KW-0378">Hydrolase</keyword>
<dbReference type="GO" id="GO:0009002">
    <property type="term" value="F:serine-type D-Ala-D-Ala carboxypeptidase activity"/>
    <property type="evidence" value="ECO:0007669"/>
    <property type="project" value="InterPro"/>
</dbReference>
<keyword evidence="12" id="KW-0472">Membrane</keyword>
<evidence type="ECO:0000259" key="16">
    <source>
        <dbReference type="Pfam" id="PF03717"/>
    </source>
</evidence>
<gene>
    <name evidence="17" type="ORF">GCM10010964_41400</name>
</gene>
<evidence type="ECO:0000256" key="10">
    <source>
        <dbReference type="ARBA" id="ARBA00022984"/>
    </source>
</evidence>
<sequence>MIGLPRRSGPRWRRRAAPGQGLGGSLGTSARREEERRRGVFTRRALVLAAAQIGALGFLGHRLWRLQVEEGARYATLAEENRISVRLIAPPRGRVLDREGRVVAANRLNWRALLVAEQTADVTATLDTFSRIVPLAEQERARIEREVRRRRRFVPVVVREFLDWEEMARIELNAPDLPGIVVDMGTTRIYPEGEDLAHVVGYVAAPAEADIGDDPLLALPGIRVGRAGVERHHDRVLRGRAGTVQLEVNAVGRVIRELDRREGVPGQDVQITVDAELQKAIRGKIEEGTTAVLLDARNGEVLAMATKPSFDPNLFNAGVSAEQWRQWTASRATPLINKATNGLYAPGSTFKMAVALAALEARVCTPGERVHCPGHMDLGNARFHCHNRGGHGGMDLRAALKYSCDVYFYEMAKRLGIDRIAAMARRLGLGVDLGIELPGVRRGLVPTRAWREAQGRPWALGDTVVHGIGQGFYQLSPLALATYTARLATGRAVQPRLTRAVGGRPAPGSRPEDWPPLGIPERDLRLVREAMWAVVNEEGGTARRSRLPASLGAQMAGKTGTTQVRRVTREQRERGFHVSQLPREWRPHALFVAYAPHDDPRFAVSVVVEHGTSGSGAAAPLAREILIEAFERLRPGGNGPAVPGPRLAGAARP</sequence>
<dbReference type="AlphaFoldDB" id="A0A8J2ZEY8"/>
<evidence type="ECO:0000256" key="4">
    <source>
        <dbReference type="ARBA" id="ARBA00022519"/>
    </source>
</evidence>
<evidence type="ECO:0000256" key="8">
    <source>
        <dbReference type="ARBA" id="ARBA00022801"/>
    </source>
</evidence>
<accession>A0A8J2ZEY8</accession>
<evidence type="ECO:0000256" key="13">
    <source>
        <dbReference type="ARBA" id="ARBA00023316"/>
    </source>
</evidence>
<keyword evidence="11" id="KW-1133">Transmembrane helix</keyword>
<dbReference type="RefSeq" id="WP_308421511.1">
    <property type="nucleotide sequence ID" value="NZ_BMKS01000020.1"/>
</dbReference>
<evidence type="ECO:0000259" key="15">
    <source>
        <dbReference type="Pfam" id="PF00905"/>
    </source>
</evidence>
<dbReference type="EMBL" id="BMKS01000020">
    <property type="protein sequence ID" value="GGG49833.1"/>
    <property type="molecule type" value="Genomic_DNA"/>
</dbReference>
<keyword evidence="18" id="KW-1185">Reference proteome</keyword>
<dbReference type="InterPro" id="IPR005311">
    <property type="entry name" value="PBP_dimer"/>
</dbReference>
<dbReference type="GO" id="GO:0005886">
    <property type="term" value="C:plasma membrane"/>
    <property type="evidence" value="ECO:0007669"/>
    <property type="project" value="UniProtKB-SubCell"/>
</dbReference>
<comment type="subcellular location">
    <subcellularLocation>
        <location evidence="2">Cell membrane</location>
    </subcellularLocation>
    <subcellularLocation>
        <location evidence="1">Membrane</location>
        <topology evidence="1">Single-pass membrane protein</topology>
    </subcellularLocation>
</comment>
<dbReference type="Gene3D" id="3.90.1310.10">
    <property type="entry name" value="Penicillin-binding protein 2a (Domain 2)"/>
    <property type="match status" value="1"/>
</dbReference>
<keyword evidence="13" id="KW-0961">Cell wall biogenesis/degradation</keyword>
<dbReference type="GO" id="GO:0071972">
    <property type="term" value="F:peptidoglycan L,D-transpeptidase activity"/>
    <property type="evidence" value="ECO:0007669"/>
    <property type="project" value="TreeGrafter"/>
</dbReference>
<dbReference type="GO" id="GO:0009252">
    <property type="term" value="P:peptidoglycan biosynthetic process"/>
    <property type="evidence" value="ECO:0007669"/>
    <property type="project" value="UniProtKB-KW"/>
</dbReference>